<feature type="non-terminal residue" evidence="1">
    <location>
        <position position="1"/>
    </location>
</feature>
<organism evidence="1 2">
    <name type="scientific">Racocetra persica</name>
    <dbReference type="NCBI Taxonomy" id="160502"/>
    <lineage>
        <taxon>Eukaryota</taxon>
        <taxon>Fungi</taxon>
        <taxon>Fungi incertae sedis</taxon>
        <taxon>Mucoromycota</taxon>
        <taxon>Glomeromycotina</taxon>
        <taxon>Glomeromycetes</taxon>
        <taxon>Diversisporales</taxon>
        <taxon>Gigasporaceae</taxon>
        <taxon>Racocetra</taxon>
    </lineage>
</organism>
<name>A0ACA9S096_9GLOM</name>
<gene>
    <name evidence="1" type="ORF">RPERSI_LOCUS24712</name>
</gene>
<comment type="caution">
    <text evidence="1">The sequence shown here is derived from an EMBL/GenBank/DDBJ whole genome shotgun (WGS) entry which is preliminary data.</text>
</comment>
<dbReference type="EMBL" id="CAJVQC010079943">
    <property type="protein sequence ID" value="CAG8817562.1"/>
    <property type="molecule type" value="Genomic_DNA"/>
</dbReference>
<sequence length="72" mass="8281">VRRIRKEYAKNTHSDEDHHITGNTDSTDKSLIHSKHIQTIINTHSNYILHSIVDWSSVNIRLTDMVTRTGGD</sequence>
<feature type="non-terminal residue" evidence="1">
    <location>
        <position position="72"/>
    </location>
</feature>
<evidence type="ECO:0000313" key="1">
    <source>
        <dbReference type="EMBL" id="CAG8817562.1"/>
    </source>
</evidence>
<reference evidence="1" key="1">
    <citation type="submission" date="2021-06" db="EMBL/GenBank/DDBJ databases">
        <authorList>
            <person name="Kallberg Y."/>
            <person name="Tangrot J."/>
            <person name="Rosling A."/>
        </authorList>
    </citation>
    <scope>NUCLEOTIDE SEQUENCE</scope>
    <source>
        <strain evidence="1">MA461A</strain>
    </source>
</reference>
<proteinExistence type="predicted"/>
<protein>
    <submittedName>
        <fullName evidence="1">26338_t:CDS:1</fullName>
    </submittedName>
</protein>
<accession>A0ACA9S096</accession>
<dbReference type="Proteomes" id="UP000789920">
    <property type="component" value="Unassembled WGS sequence"/>
</dbReference>
<keyword evidence="2" id="KW-1185">Reference proteome</keyword>
<evidence type="ECO:0000313" key="2">
    <source>
        <dbReference type="Proteomes" id="UP000789920"/>
    </source>
</evidence>